<dbReference type="Gene3D" id="1.10.357.10">
    <property type="entry name" value="Tetracycline Repressor, domain 2"/>
    <property type="match status" value="1"/>
</dbReference>
<dbReference type="SUPFAM" id="SSF48498">
    <property type="entry name" value="Tetracyclin repressor-like, C-terminal domain"/>
    <property type="match status" value="1"/>
</dbReference>
<dbReference type="AlphaFoldDB" id="A0A226X2Z7"/>
<dbReference type="PANTHER" id="PTHR47506:SF10">
    <property type="entry name" value="TRANSCRIPTIONAL REGULATORY PROTEIN"/>
    <property type="match status" value="1"/>
</dbReference>
<keyword evidence="2" id="KW-0804">Transcription</keyword>
<organism evidence="4 5">
    <name type="scientific">Caballeronia sordidicola</name>
    <name type="common">Burkholderia sordidicola</name>
    <dbReference type="NCBI Taxonomy" id="196367"/>
    <lineage>
        <taxon>Bacteria</taxon>
        <taxon>Pseudomonadati</taxon>
        <taxon>Pseudomonadota</taxon>
        <taxon>Betaproteobacteria</taxon>
        <taxon>Burkholderiales</taxon>
        <taxon>Burkholderiaceae</taxon>
        <taxon>Caballeronia</taxon>
    </lineage>
</organism>
<evidence type="ECO:0000256" key="2">
    <source>
        <dbReference type="ARBA" id="ARBA00023163"/>
    </source>
</evidence>
<evidence type="ECO:0000313" key="4">
    <source>
        <dbReference type="EMBL" id="OXC77360.1"/>
    </source>
</evidence>
<reference evidence="5" key="1">
    <citation type="submission" date="2017-01" db="EMBL/GenBank/DDBJ databases">
        <title>Genome Analysis of Deinococcus marmoris KOPRI26562.</title>
        <authorList>
            <person name="Kim J.H."/>
            <person name="Oh H.-M."/>
        </authorList>
    </citation>
    <scope>NUCLEOTIDE SEQUENCE [LARGE SCALE GENOMIC DNA]</scope>
    <source>
        <strain evidence="5">PAMC 26633</strain>
    </source>
</reference>
<accession>A0A226X2Z7</accession>
<protein>
    <submittedName>
        <fullName evidence="4">Transcriptional regulator, TetR family</fullName>
    </submittedName>
</protein>
<dbReference type="Proteomes" id="UP000214720">
    <property type="component" value="Unassembled WGS sequence"/>
</dbReference>
<keyword evidence="1" id="KW-0805">Transcription regulation</keyword>
<comment type="caution">
    <text evidence="4">The sequence shown here is derived from an EMBL/GenBank/DDBJ whole genome shotgun (WGS) entry which is preliminary data.</text>
</comment>
<dbReference type="eggNOG" id="COG1309">
    <property type="taxonomic scope" value="Bacteria"/>
</dbReference>
<dbReference type="EMBL" id="MTHB01000109">
    <property type="protein sequence ID" value="OXC77360.1"/>
    <property type="molecule type" value="Genomic_DNA"/>
</dbReference>
<dbReference type="InterPro" id="IPR036271">
    <property type="entry name" value="Tet_transcr_reg_TetR-rel_C_sf"/>
</dbReference>
<evidence type="ECO:0000313" key="5">
    <source>
        <dbReference type="Proteomes" id="UP000214720"/>
    </source>
</evidence>
<evidence type="ECO:0000256" key="1">
    <source>
        <dbReference type="ARBA" id="ARBA00023015"/>
    </source>
</evidence>
<feature type="domain" description="Tetracyclin repressor-like C-terminal" evidence="3">
    <location>
        <begin position="50"/>
        <end position="132"/>
    </location>
</feature>
<name>A0A226X2Z7_CABSO</name>
<gene>
    <name evidence="4" type="ORF">BSU04_17650</name>
</gene>
<dbReference type="InterPro" id="IPR011075">
    <property type="entry name" value="TetR_C"/>
</dbReference>
<sequence length="140" mass="15118">MLLVALDYYAEGAVARLSERLNSGLPPHEALREALLHHTRVVSALTGIPGCFVTNIALEMVPSDPDVTLRIESIMRRISTLLAAAVIRGQAEGVFNQGLNEKAVGDFLLCMTQGLRVLGKVVHEEDRLTAAVDVAMRALS</sequence>
<dbReference type="PANTHER" id="PTHR47506">
    <property type="entry name" value="TRANSCRIPTIONAL REGULATORY PROTEIN"/>
    <property type="match status" value="1"/>
</dbReference>
<evidence type="ECO:0000259" key="3">
    <source>
        <dbReference type="Pfam" id="PF16925"/>
    </source>
</evidence>
<proteinExistence type="predicted"/>
<dbReference type="Pfam" id="PF16925">
    <property type="entry name" value="TetR_C_13"/>
    <property type="match status" value="1"/>
</dbReference>